<dbReference type="AlphaFoldDB" id="A0A0F9JEJ3"/>
<gene>
    <name evidence="1" type="ORF">LCGC14_1834720</name>
</gene>
<organism evidence="1">
    <name type="scientific">marine sediment metagenome</name>
    <dbReference type="NCBI Taxonomy" id="412755"/>
    <lineage>
        <taxon>unclassified sequences</taxon>
        <taxon>metagenomes</taxon>
        <taxon>ecological metagenomes</taxon>
    </lineage>
</organism>
<comment type="caution">
    <text evidence="1">The sequence shown here is derived from an EMBL/GenBank/DDBJ whole genome shotgun (WGS) entry which is preliminary data.</text>
</comment>
<name>A0A0F9JEJ3_9ZZZZ</name>
<proteinExistence type="predicted"/>
<dbReference type="EMBL" id="LAZR01018173">
    <property type="protein sequence ID" value="KKL97412.1"/>
    <property type="molecule type" value="Genomic_DNA"/>
</dbReference>
<accession>A0A0F9JEJ3</accession>
<sequence>MANSLEAFRLSNNADFQKRIRVILTNQAISVLNELGSVVEHGTRVKYAGRVLRNAELEGWRAALLLVAQYQAAAADAQRSDGGHGSFSDGELVAAIDGLFNTLAGVVTDPAVAVESSNTTTTTATATASAKVPTPEVDIKKGPVKVSRFRSFFKKKEAKK</sequence>
<protein>
    <submittedName>
        <fullName evidence="1">Uncharacterized protein</fullName>
    </submittedName>
</protein>
<evidence type="ECO:0000313" key="1">
    <source>
        <dbReference type="EMBL" id="KKL97412.1"/>
    </source>
</evidence>
<reference evidence="1" key="1">
    <citation type="journal article" date="2015" name="Nature">
        <title>Complex archaea that bridge the gap between prokaryotes and eukaryotes.</title>
        <authorList>
            <person name="Spang A."/>
            <person name="Saw J.H."/>
            <person name="Jorgensen S.L."/>
            <person name="Zaremba-Niedzwiedzka K."/>
            <person name="Martijn J."/>
            <person name="Lind A.E."/>
            <person name="van Eijk R."/>
            <person name="Schleper C."/>
            <person name="Guy L."/>
            <person name="Ettema T.J."/>
        </authorList>
    </citation>
    <scope>NUCLEOTIDE SEQUENCE</scope>
</reference>